<feature type="domain" description="ApeI dehydratase-like" evidence="1">
    <location>
        <begin position="16"/>
        <end position="96"/>
    </location>
</feature>
<evidence type="ECO:0000259" key="1">
    <source>
        <dbReference type="Pfam" id="PF22818"/>
    </source>
</evidence>
<dbReference type="OrthoDB" id="9772788at2"/>
<dbReference type="EMBL" id="FOQO01000002">
    <property type="protein sequence ID" value="SFI11022.1"/>
    <property type="molecule type" value="Genomic_DNA"/>
</dbReference>
<evidence type="ECO:0000313" key="2">
    <source>
        <dbReference type="EMBL" id="SFI11022.1"/>
    </source>
</evidence>
<dbReference type="AlphaFoldDB" id="A0A1I3FIS4"/>
<evidence type="ECO:0000313" key="3">
    <source>
        <dbReference type="Proteomes" id="UP000198670"/>
    </source>
</evidence>
<protein>
    <submittedName>
        <fullName evidence="2">3-hydroxyacyl-[acyl-carrier-protein] dehydratase</fullName>
    </submittedName>
</protein>
<gene>
    <name evidence="2" type="ORF">SAMN05444682_102350</name>
</gene>
<dbReference type="InterPro" id="IPR054545">
    <property type="entry name" value="ApeI-like"/>
</dbReference>
<proteinExistence type="predicted"/>
<organism evidence="2 3">
    <name type="scientific">Parapedobacter indicus</name>
    <dbReference type="NCBI Taxonomy" id="1477437"/>
    <lineage>
        <taxon>Bacteria</taxon>
        <taxon>Pseudomonadati</taxon>
        <taxon>Bacteroidota</taxon>
        <taxon>Sphingobacteriia</taxon>
        <taxon>Sphingobacteriales</taxon>
        <taxon>Sphingobacteriaceae</taxon>
        <taxon>Parapedobacter</taxon>
    </lineage>
</organism>
<name>A0A1I3FIS4_9SPHI</name>
<dbReference type="Gene3D" id="3.10.129.10">
    <property type="entry name" value="Hotdog Thioesterase"/>
    <property type="match status" value="1"/>
</dbReference>
<dbReference type="RefSeq" id="WP_090625216.1">
    <property type="nucleotide sequence ID" value="NZ_FOQO01000002.1"/>
</dbReference>
<dbReference type="InterPro" id="IPR029069">
    <property type="entry name" value="HotDog_dom_sf"/>
</dbReference>
<dbReference type="Proteomes" id="UP000198670">
    <property type="component" value="Unassembled WGS sequence"/>
</dbReference>
<dbReference type="GO" id="GO:0016829">
    <property type="term" value="F:lyase activity"/>
    <property type="evidence" value="ECO:0007669"/>
    <property type="project" value="UniProtKB-KW"/>
</dbReference>
<sequence length="124" mass="13907">MSLLHDFYSIASFSAQDQKVSASIVINKDHPVFRGHFPNRPVTPGVCMMQIIKELAEKWAASTLILKKARNVKFMAIINPTEHPNIQVTLDVEEEDGLLSVKSTTSFEDTVALKFSGVFQKETR</sequence>
<reference evidence="2 3" key="1">
    <citation type="submission" date="2016-10" db="EMBL/GenBank/DDBJ databases">
        <authorList>
            <person name="de Groot N.N."/>
        </authorList>
    </citation>
    <scope>NUCLEOTIDE SEQUENCE [LARGE SCALE GENOMIC DNA]</scope>
    <source>
        <strain evidence="2 3">RK1</strain>
    </source>
</reference>
<dbReference type="STRING" id="1477437.SAMN05444682_102350"/>
<keyword evidence="3" id="KW-1185">Reference proteome</keyword>
<dbReference type="Pfam" id="PF22818">
    <property type="entry name" value="ApeI-like"/>
    <property type="match status" value="1"/>
</dbReference>
<dbReference type="SUPFAM" id="SSF54637">
    <property type="entry name" value="Thioesterase/thiol ester dehydrase-isomerase"/>
    <property type="match status" value="1"/>
</dbReference>
<accession>A0A1I3FIS4</accession>